<dbReference type="AlphaFoldDB" id="A0A4D5RFP1"/>
<organism evidence="2">
    <name type="scientific">Ixodes scapularis</name>
    <name type="common">Black-legged tick</name>
    <name type="synonym">Deer tick</name>
    <dbReference type="NCBI Taxonomy" id="6945"/>
    <lineage>
        <taxon>Eukaryota</taxon>
        <taxon>Metazoa</taxon>
        <taxon>Ecdysozoa</taxon>
        <taxon>Arthropoda</taxon>
        <taxon>Chelicerata</taxon>
        <taxon>Arachnida</taxon>
        <taxon>Acari</taxon>
        <taxon>Parasitiformes</taxon>
        <taxon>Ixodida</taxon>
        <taxon>Ixodoidea</taxon>
        <taxon>Ixodidae</taxon>
        <taxon>Ixodinae</taxon>
        <taxon>Ixodes</taxon>
    </lineage>
</organism>
<protein>
    <submittedName>
        <fullName evidence="2">Putative secreted protein</fullName>
    </submittedName>
</protein>
<feature type="chain" id="PRO_5020033021" evidence="1">
    <location>
        <begin position="32"/>
        <end position="77"/>
    </location>
</feature>
<accession>A0A4D5RFP1</accession>
<keyword evidence="1" id="KW-0732">Signal</keyword>
<sequence length="77" mass="8622">MCNTFFKPAHHNFRMLLLLYLSGNLCPVAVASGVPKGSVLGPLLCLIFISMTYHHQLNRQLDVSPMLELFTGKLIHL</sequence>
<reference evidence="2" key="1">
    <citation type="submission" date="2019-04" db="EMBL/GenBank/DDBJ databases">
        <title>An insight into the mialome of Ixodes scapularis.</title>
        <authorList>
            <person name="Ribeiro J.M."/>
            <person name="Mather T.N."/>
            <person name="Karim S."/>
        </authorList>
    </citation>
    <scope>NUCLEOTIDE SEQUENCE</scope>
</reference>
<name>A0A4D5RFP1_IXOSC</name>
<dbReference type="EMBL" id="GHJT01001991">
    <property type="protein sequence ID" value="MOY35962.1"/>
    <property type="molecule type" value="Transcribed_RNA"/>
</dbReference>
<proteinExistence type="predicted"/>
<evidence type="ECO:0000256" key="1">
    <source>
        <dbReference type="SAM" id="SignalP"/>
    </source>
</evidence>
<evidence type="ECO:0000313" key="2">
    <source>
        <dbReference type="EMBL" id="MOY35962.1"/>
    </source>
</evidence>
<feature type="signal peptide" evidence="1">
    <location>
        <begin position="1"/>
        <end position="31"/>
    </location>
</feature>